<dbReference type="GO" id="GO:0006355">
    <property type="term" value="P:regulation of DNA-templated transcription"/>
    <property type="evidence" value="ECO:0007669"/>
    <property type="project" value="InterPro"/>
</dbReference>
<dbReference type="EMBL" id="JAOTOJ010000002">
    <property type="protein sequence ID" value="KAK9405369.1"/>
    <property type="molecule type" value="Genomic_DNA"/>
</dbReference>
<name>A0AAW1BT97_CROAD</name>
<evidence type="ECO:0000313" key="4">
    <source>
        <dbReference type="Proteomes" id="UP001474421"/>
    </source>
</evidence>
<keyword evidence="4" id="KW-1185">Reference proteome</keyword>
<dbReference type="PROSITE" id="PS50805">
    <property type="entry name" value="KRAB"/>
    <property type="match status" value="2"/>
</dbReference>
<accession>A0AAW1BT97</accession>
<dbReference type="PANTHER" id="PTHR23232">
    <property type="entry name" value="KRAB DOMAIN C2H2 ZINC FINGER"/>
    <property type="match status" value="1"/>
</dbReference>
<dbReference type="SUPFAM" id="SSF109640">
    <property type="entry name" value="KRAB domain (Kruppel-associated box)"/>
    <property type="match status" value="2"/>
</dbReference>
<dbReference type="AlphaFoldDB" id="A0AAW1BT97"/>
<reference evidence="3 4" key="1">
    <citation type="journal article" date="2024" name="Proc. Natl. Acad. Sci. U.S.A.">
        <title>The genetic regulatory architecture and epigenomic basis for age-related changes in rattlesnake venom.</title>
        <authorList>
            <person name="Hogan M.P."/>
            <person name="Holding M.L."/>
            <person name="Nystrom G.S."/>
            <person name="Colston T.J."/>
            <person name="Bartlett D.A."/>
            <person name="Mason A.J."/>
            <person name="Ellsworth S.A."/>
            <person name="Rautsaw R.M."/>
            <person name="Lawrence K.C."/>
            <person name="Strickland J.L."/>
            <person name="He B."/>
            <person name="Fraser P."/>
            <person name="Margres M.J."/>
            <person name="Gilbert D.M."/>
            <person name="Gibbs H.L."/>
            <person name="Parkinson C.L."/>
            <person name="Rokyta D.R."/>
        </authorList>
    </citation>
    <scope>NUCLEOTIDE SEQUENCE [LARGE SCALE GENOMIC DNA]</scope>
    <source>
        <strain evidence="3">DRR0105</strain>
    </source>
</reference>
<organism evidence="3 4">
    <name type="scientific">Crotalus adamanteus</name>
    <name type="common">Eastern diamondback rattlesnake</name>
    <dbReference type="NCBI Taxonomy" id="8729"/>
    <lineage>
        <taxon>Eukaryota</taxon>
        <taxon>Metazoa</taxon>
        <taxon>Chordata</taxon>
        <taxon>Craniata</taxon>
        <taxon>Vertebrata</taxon>
        <taxon>Euteleostomi</taxon>
        <taxon>Lepidosauria</taxon>
        <taxon>Squamata</taxon>
        <taxon>Bifurcata</taxon>
        <taxon>Unidentata</taxon>
        <taxon>Episquamata</taxon>
        <taxon>Toxicofera</taxon>
        <taxon>Serpentes</taxon>
        <taxon>Colubroidea</taxon>
        <taxon>Viperidae</taxon>
        <taxon>Crotalinae</taxon>
        <taxon>Crotalus</taxon>
    </lineage>
</organism>
<evidence type="ECO:0000256" key="1">
    <source>
        <dbReference type="SAM" id="MobiDB-lite"/>
    </source>
</evidence>
<feature type="domain" description="KRAB" evidence="2">
    <location>
        <begin position="237"/>
        <end position="312"/>
    </location>
</feature>
<sequence>MGKEVDPSPELLFGGVTQEDPPQKRISEIRAPSMESSGISIVFGGRIATLGLPRKNAISFEDVAVFFSVEEWALLDLEQKTLYGKVMLDNARNVASLSDRWQIQHSGQEAVAPFPKVKKEVMEGMLENENSEENQLKGRLGKCSPSHFADVSVFLAEGDHQEKGACPQCGKDQWQLSIPEERKGIPPWICCLGGIPLEDPFQKRSSESRTTSMASSGTSVACGGETAALMVPRKNSICFEDVAVFFSVEEWDMLDLGQKCLYREVMLENARNVASLSDEWQMEASRKEEAAFLPKGKKEVVKRRFGKERSEENQLKGRLEKCSPFQCIDHALSLTAAGGAAPDCRPSGASHGGGGDRFPSGRREGVGRGNPKGAALSTLWRKGGTGRGGEELEKLPV</sequence>
<dbReference type="CDD" id="cd07765">
    <property type="entry name" value="KRAB_A-box"/>
    <property type="match status" value="2"/>
</dbReference>
<dbReference type="Gene3D" id="6.10.140.140">
    <property type="match status" value="2"/>
</dbReference>
<comment type="caution">
    <text evidence="3">The sequence shown here is derived from an EMBL/GenBank/DDBJ whole genome shotgun (WGS) entry which is preliminary data.</text>
</comment>
<dbReference type="PANTHER" id="PTHR23232:SF133">
    <property type="entry name" value="RIKEN CDNA 1700020N01 GENE"/>
    <property type="match status" value="1"/>
</dbReference>
<feature type="region of interest" description="Disordered" evidence="1">
    <location>
        <begin position="1"/>
        <end position="20"/>
    </location>
</feature>
<feature type="region of interest" description="Disordered" evidence="1">
    <location>
        <begin position="339"/>
        <end position="397"/>
    </location>
</feature>
<evidence type="ECO:0000313" key="3">
    <source>
        <dbReference type="EMBL" id="KAK9405369.1"/>
    </source>
</evidence>
<gene>
    <name evidence="3" type="ORF">NXF25_004143</name>
</gene>
<feature type="compositionally biased region" description="Basic and acidic residues" evidence="1">
    <location>
        <begin position="388"/>
        <end position="397"/>
    </location>
</feature>
<dbReference type="InterPro" id="IPR001909">
    <property type="entry name" value="KRAB"/>
</dbReference>
<dbReference type="Proteomes" id="UP001474421">
    <property type="component" value="Unassembled WGS sequence"/>
</dbReference>
<dbReference type="InterPro" id="IPR050169">
    <property type="entry name" value="Krueppel_C2H2_ZnF"/>
</dbReference>
<dbReference type="Pfam" id="PF01352">
    <property type="entry name" value="KRAB"/>
    <property type="match status" value="2"/>
</dbReference>
<feature type="domain" description="KRAB" evidence="2">
    <location>
        <begin position="58"/>
        <end position="133"/>
    </location>
</feature>
<dbReference type="InterPro" id="IPR036051">
    <property type="entry name" value="KRAB_dom_sf"/>
</dbReference>
<dbReference type="SMART" id="SM00349">
    <property type="entry name" value="KRAB"/>
    <property type="match status" value="2"/>
</dbReference>
<protein>
    <submittedName>
        <fullName evidence="3">Zinc finger protein</fullName>
    </submittedName>
</protein>
<evidence type="ECO:0000259" key="2">
    <source>
        <dbReference type="PROSITE" id="PS50805"/>
    </source>
</evidence>
<proteinExistence type="predicted"/>